<protein>
    <submittedName>
        <fullName evidence="2">Uncharacterized protein</fullName>
    </submittedName>
</protein>
<comment type="caution">
    <text evidence="2">The sequence shown here is derived from an EMBL/GenBank/DDBJ whole genome shotgun (WGS) entry which is preliminary data.</text>
</comment>
<dbReference type="AlphaFoldDB" id="A0A2I1D0V9"/>
<evidence type="ECO:0000313" key="3">
    <source>
        <dbReference type="Proteomes" id="UP000234254"/>
    </source>
</evidence>
<dbReference type="GeneID" id="36546406"/>
<feature type="signal peptide" evidence="1">
    <location>
        <begin position="1"/>
        <end position="18"/>
    </location>
</feature>
<proteinExistence type="predicted"/>
<name>A0A2I1D0V9_ASPC2</name>
<dbReference type="RefSeq" id="XP_024692108.1">
    <property type="nucleotide sequence ID" value="XM_024838882.1"/>
</dbReference>
<sequence>MKLTATIALSTLFSAALAAPSPYPKGAEEPQNKDANLKLVRVTVQHEKATSNTEFAITDPDTKDTLAHMCADSLGGSTAPDAFPVAVDIDPTGSGKITINDKEYRVHSKAQVSGGVTCTRMFDDDELLVTCDDVPVPAESLERMSIATRQNCFDGTMHFHRARDFVLGEVIANATAEGVHGLQSREEDPCSPEHDGIDLRGDGSPKQRYLHKQISENIGCTNAATCTVGRTESESYSIGFSASLSGAGWITGGFDVSRSWSTGNTYSCSGEEGDEVCIWYKTAHTAYEVHREGYTDCFMTTCGAHCPEADYTLTSPNERNKGGGYYCVIGTCRSKGEQYWEEGRDGEA</sequence>
<gene>
    <name evidence="2" type="ORF">P168DRAFT_304877</name>
</gene>
<organism evidence="2 3">
    <name type="scientific">Aspergillus campestris (strain IBT 28561)</name>
    <dbReference type="NCBI Taxonomy" id="1392248"/>
    <lineage>
        <taxon>Eukaryota</taxon>
        <taxon>Fungi</taxon>
        <taxon>Dikarya</taxon>
        <taxon>Ascomycota</taxon>
        <taxon>Pezizomycotina</taxon>
        <taxon>Eurotiomycetes</taxon>
        <taxon>Eurotiomycetidae</taxon>
        <taxon>Eurotiales</taxon>
        <taxon>Aspergillaceae</taxon>
        <taxon>Aspergillus</taxon>
        <taxon>Aspergillus subgen. Circumdati</taxon>
    </lineage>
</organism>
<dbReference type="VEuPathDB" id="FungiDB:P168DRAFT_304877"/>
<reference evidence="2" key="1">
    <citation type="submission" date="2016-12" db="EMBL/GenBank/DDBJ databases">
        <title>The genomes of Aspergillus section Nigri reveals drivers in fungal speciation.</title>
        <authorList>
            <consortium name="DOE Joint Genome Institute"/>
            <person name="Vesth T.C."/>
            <person name="Nybo J."/>
            <person name="Theobald S."/>
            <person name="Brandl J."/>
            <person name="Frisvad J.C."/>
            <person name="Nielsen K.F."/>
            <person name="Lyhne E.K."/>
            <person name="Kogle M.E."/>
            <person name="Kuo A."/>
            <person name="Riley R."/>
            <person name="Clum A."/>
            <person name="Nolan M."/>
            <person name="Lipzen A."/>
            <person name="Salamov A."/>
            <person name="Henrissat B."/>
            <person name="Wiebenga A."/>
            <person name="De vries R.P."/>
            <person name="Grigoriev I.V."/>
            <person name="Mortensen U.H."/>
            <person name="Andersen M.R."/>
            <person name="Baker S.E."/>
        </authorList>
    </citation>
    <scope>NUCLEOTIDE SEQUENCE</scope>
    <source>
        <strain evidence="2">IBT 28561</strain>
    </source>
</reference>
<keyword evidence="3" id="KW-1185">Reference proteome</keyword>
<evidence type="ECO:0000313" key="2">
    <source>
        <dbReference type="EMBL" id="PKY03514.1"/>
    </source>
</evidence>
<dbReference type="Proteomes" id="UP000234254">
    <property type="component" value="Unassembled WGS sequence"/>
</dbReference>
<feature type="chain" id="PRO_5014199007" evidence="1">
    <location>
        <begin position="19"/>
        <end position="348"/>
    </location>
</feature>
<keyword evidence="1" id="KW-0732">Signal</keyword>
<dbReference type="EMBL" id="MSFM01000007">
    <property type="protein sequence ID" value="PKY03514.1"/>
    <property type="molecule type" value="Genomic_DNA"/>
</dbReference>
<dbReference type="OrthoDB" id="3641682at2759"/>
<accession>A0A2I1D0V9</accession>
<evidence type="ECO:0000256" key="1">
    <source>
        <dbReference type="SAM" id="SignalP"/>
    </source>
</evidence>